<dbReference type="InterPro" id="IPR018677">
    <property type="entry name" value="DUF2157"/>
</dbReference>
<keyword evidence="4" id="KW-1185">Reference proteome</keyword>
<dbReference type="OrthoDB" id="327621at2"/>
<feature type="transmembrane region" description="Helical" evidence="1">
    <location>
        <begin position="142"/>
        <end position="175"/>
    </location>
</feature>
<proteinExistence type="predicted"/>
<evidence type="ECO:0000313" key="3">
    <source>
        <dbReference type="EMBL" id="RST70841.1"/>
    </source>
</evidence>
<keyword evidence="1" id="KW-0472">Membrane</keyword>
<accession>A0A3R9YD08</accession>
<dbReference type="AlphaFoldDB" id="A0A3R9YD08"/>
<sequence>MGTEKNNFILQQIPANRKLVEKLYSHGKITKKTREYALNLLYPHDQWILWISRLLLTIGSALILSGIIYFVAFNWSKITPSIKIYSIQFGIISCLIGAYFYSLQHINGKILLLFGSILIGAFMVTFSQIYQTGANSYQLFMMWSLLTFGWTLISNFAAQWIFWLIITNIFFVLWWEQAAQPTREIEFMIFTYMALLNGIALALREYCIITKTCKWLEAKWIRLVLTIVVLLIMLIPIVIWIIYPSIATKSIIFSSIIGFVGHGIAYYFYRYKLPDMWSLTATIISSCFIIECYICKTLVVKPLWESYAFTYMIMGILTLGIFTALITYLRNVLKKLKFDHA</sequence>
<name>A0A3R9YD08_9RICK</name>
<evidence type="ECO:0000259" key="2">
    <source>
        <dbReference type="Pfam" id="PF09925"/>
    </source>
</evidence>
<dbReference type="Pfam" id="PF09925">
    <property type="entry name" value="DUF2157"/>
    <property type="match status" value="1"/>
</dbReference>
<dbReference type="EMBL" id="RXFM01000011">
    <property type="protein sequence ID" value="RST70841.1"/>
    <property type="molecule type" value="Genomic_DNA"/>
</dbReference>
<feature type="transmembrane region" description="Helical" evidence="1">
    <location>
        <begin position="306"/>
        <end position="329"/>
    </location>
</feature>
<feature type="domain" description="DUF2157" evidence="2">
    <location>
        <begin position="49"/>
        <end position="158"/>
    </location>
</feature>
<feature type="transmembrane region" description="Helical" evidence="1">
    <location>
        <begin position="47"/>
        <end position="72"/>
    </location>
</feature>
<dbReference type="Proteomes" id="UP000279470">
    <property type="component" value="Unassembled WGS sequence"/>
</dbReference>
<feature type="transmembrane region" description="Helical" evidence="1">
    <location>
        <begin position="110"/>
        <end position="130"/>
    </location>
</feature>
<feature type="transmembrane region" description="Helical" evidence="1">
    <location>
        <begin position="84"/>
        <end position="104"/>
    </location>
</feature>
<evidence type="ECO:0000313" key="4">
    <source>
        <dbReference type="Proteomes" id="UP000279470"/>
    </source>
</evidence>
<comment type="caution">
    <text evidence="3">The sequence shown here is derived from an EMBL/GenBank/DDBJ whole genome shotgun (WGS) entry which is preliminary data.</text>
</comment>
<feature type="transmembrane region" description="Helical" evidence="1">
    <location>
        <begin position="249"/>
        <end position="269"/>
    </location>
</feature>
<keyword evidence="1" id="KW-1133">Transmembrane helix</keyword>
<feature type="transmembrane region" description="Helical" evidence="1">
    <location>
        <begin position="187"/>
        <end position="208"/>
    </location>
</feature>
<reference evidence="4" key="1">
    <citation type="submission" date="2018-11" db="EMBL/GenBank/DDBJ databases">
        <title>Phylogenetic, genomic, and biogeographic characterization of a novel and ubiquitous marine invertebrate-associated Rickettsiales parasite, Candidatus Marinoinvertebrata rohwerii, gen. nov., sp. nov.</title>
        <authorList>
            <person name="Klinges J.G."/>
            <person name="Rosales S.M."/>
            <person name="Mcminds R."/>
            <person name="Shaver E.C."/>
            <person name="Shantz A."/>
            <person name="Peters E.C."/>
            <person name="Burkepile D.E."/>
            <person name="Silliman B.R."/>
            <person name="Vega Thurber R.L."/>
        </authorList>
    </citation>
    <scope>NUCLEOTIDE SEQUENCE [LARGE SCALE GENOMIC DNA]</scope>
    <source>
        <strain evidence="4">a_cerv_44</strain>
    </source>
</reference>
<gene>
    <name evidence="3" type="ORF">EIC27_01290</name>
</gene>
<protein>
    <submittedName>
        <fullName evidence="3">DUF2157 domain-containing protein</fullName>
    </submittedName>
</protein>
<keyword evidence="1" id="KW-0812">Transmembrane</keyword>
<dbReference type="RefSeq" id="WP_126044354.1">
    <property type="nucleotide sequence ID" value="NZ_RXFM01000011.1"/>
</dbReference>
<organism evidence="3 4">
    <name type="scientific">Candidatus Aquarickettsia rohweri</name>
    <dbReference type="NCBI Taxonomy" id="2602574"/>
    <lineage>
        <taxon>Bacteria</taxon>
        <taxon>Pseudomonadati</taxon>
        <taxon>Pseudomonadota</taxon>
        <taxon>Alphaproteobacteria</taxon>
        <taxon>Rickettsiales</taxon>
        <taxon>Candidatus Midichloriaceae</taxon>
        <taxon>Candidatus Aquarickettsia</taxon>
    </lineage>
</organism>
<evidence type="ECO:0000256" key="1">
    <source>
        <dbReference type="SAM" id="Phobius"/>
    </source>
</evidence>
<feature type="transmembrane region" description="Helical" evidence="1">
    <location>
        <begin position="220"/>
        <end position="243"/>
    </location>
</feature>